<proteinExistence type="evidence at transcript level"/>
<name>Q1RL04_DROME</name>
<dbReference type="EMBL" id="BT025056">
    <property type="protein sequence ID" value="ABE73227.1"/>
    <property type="molecule type" value="mRNA"/>
</dbReference>
<feature type="region of interest" description="Disordered" evidence="1">
    <location>
        <begin position="1"/>
        <end position="28"/>
    </location>
</feature>
<accession>Q1RL04</accession>
<sequence length="132" mass="13626">MPSSCSSSSSELVGTSPPDAASGLQPSCSSTRSLVTLISTGESARLSSISGSLSFRLPLRLLVAELKNCSTREALRQLRRSAWTRAMAMGGGIRSSASAHFLGNGFTNTFSSCTVSGAIVICGEALRLPLAL</sequence>
<evidence type="ECO:0000256" key="1">
    <source>
        <dbReference type="SAM" id="MobiDB-lite"/>
    </source>
</evidence>
<protein>
    <submittedName>
        <fullName evidence="2">IP16012p</fullName>
    </submittedName>
</protein>
<dbReference type="AlphaFoldDB" id="Q1RL04"/>
<feature type="compositionally biased region" description="Low complexity" evidence="1">
    <location>
        <begin position="1"/>
        <end position="10"/>
    </location>
</feature>
<evidence type="ECO:0000313" key="2">
    <source>
        <dbReference type="EMBL" id="ABE73227.1"/>
    </source>
</evidence>
<organism evidence="2">
    <name type="scientific">Drosophila melanogaster</name>
    <name type="common">Fruit fly</name>
    <dbReference type="NCBI Taxonomy" id="7227"/>
    <lineage>
        <taxon>Eukaryota</taxon>
        <taxon>Metazoa</taxon>
        <taxon>Ecdysozoa</taxon>
        <taxon>Arthropoda</taxon>
        <taxon>Hexapoda</taxon>
        <taxon>Insecta</taxon>
        <taxon>Pterygota</taxon>
        <taxon>Neoptera</taxon>
        <taxon>Endopterygota</taxon>
        <taxon>Diptera</taxon>
        <taxon>Brachycera</taxon>
        <taxon>Muscomorpha</taxon>
        <taxon>Ephydroidea</taxon>
        <taxon>Drosophilidae</taxon>
        <taxon>Drosophila</taxon>
        <taxon>Sophophora</taxon>
    </lineage>
</organism>
<reference evidence="2" key="1">
    <citation type="submission" date="2006-04" db="EMBL/GenBank/DDBJ databases">
        <authorList>
            <person name="Stapleton M."/>
            <person name="Carlson J."/>
            <person name="Chavez C."/>
            <person name="Frise E."/>
            <person name="George R."/>
            <person name="Pacleb J."/>
            <person name="Park S."/>
            <person name="Wan K."/>
            <person name="Yu C."/>
            <person name="Celniker S."/>
        </authorList>
    </citation>
    <scope>NUCLEOTIDE SEQUENCE</scope>
</reference>